<keyword evidence="3" id="KW-1185">Reference proteome</keyword>
<gene>
    <name evidence="2" type="primary">txxe 532-cah</name>
    <name evidence="2" type="ORF">TXXE_03110</name>
</gene>
<sequence length="321" mass="34927">MTDYIRRKMESLAAIQPVRTARDDYEAFWSSMMDIRAELGGKGARTEADPELPGVRAYRVKLDGWGGTPVRAWFLLPPPPASAPYPCLVIAHGYTGSKGDPEQYAAWLLRGYAVMAFDVRGQGGETGNRAGTDYGAVKGWITQGILDKDTCYYKAIVLDTLQAVDWAAAQPEVDPGRIAMMGVSQGGGLTLLAAAFHPRIAAAVADIPNMCQMDFGIFNSTGSLSEAAEFVNRHPEHLERVLATLSYFDAVNCADRIRYPILVSAGLKDMVCWPETIYAAYNGIASEQKTIVPFPFAGHFTAAGHGRTVYAFLKRHVPALT</sequence>
<protein>
    <submittedName>
        <fullName evidence="2">Cephalosporin C deacetylase cah, acetyl xylan esterase, S-deacylase, Carbohydrate Esterase Family 7 protein</fullName>
        <ecNumber evidence="2">3.1.1.41</ecNumber>
    </submittedName>
</protein>
<reference evidence="2 3" key="1">
    <citation type="submission" date="2021-04" db="EMBL/GenBank/DDBJ databases">
        <authorList>
            <person name="Rakotoarivonina H."/>
        </authorList>
    </citation>
    <scope>NUCLEOTIDE SEQUENCE [LARGE SCALE GENOMIC DNA]</scope>
    <source>
        <strain evidence="2 3">XE</strain>
    </source>
</reference>
<evidence type="ECO:0000259" key="1">
    <source>
        <dbReference type="Pfam" id="PF05448"/>
    </source>
</evidence>
<dbReference type="Proteomes" id="UP000681526">
    <property type="component" value="Unassembled WGS sequence"/>
</dbReference>
<evidence type="ECO:0000313" key="2">
    <source>
        <dbReference type="EMBL" id="CAG5079391.1"/>
    </source>
</evidence>
<keyword evidence="2" id="KW-0378">Hydrolase</keyword>
<dbReference type="InterPro" id="IPR008391">
    <property type="entry name" value="AXE1_dom"/>
</dbReference>
<dbReference type="Gene3D" id="3.40.50.1820">
    <property type="entry name" value="alpha/beta hydrolase"/>
    <property type="match status" value="1"/>
</dbReference>
<organism evidence="2 3">
    <name type="scientific">Thermobacillus xylanilyticus</name>
    <dbReference type="NCBI Taxonomy" id="76633"/>
    <lineage>
        <taxon>Bacteria</taxon>
        <taxon>Bacillati</taxon>
        <taxon>Bacillota</taxon>
        <taxon>Bacilli</taxon>
        <taxon>Bacillales</taxon>
        <taxon>Paenibacillaceae</taxon>
        <taxon>Thermobacillus</taxon>
    </lineage>
</organism>
<dbReference type="Pfam" id="PF05448">
    <property type="entry name" value="AXE1"/>
    <property type="match status" value="1"/>
</dbReference>
<dbReference type="GO" id="GO:0047739">
    <property type="term" value="F:cephalosporin-C deacetylase activity"/>
    <property type="evidence" value="ECO:0007669"/>
    <property type="project" value="UniProtKB-EC"/>
</dbReference>
<dbReference type="PANTHER" id="PTHR40111">
    <property type="entry name" value="CEPHALOSPORIN-C DEACETYLASE"/>
    <property type="match status" value="1"/>
</dbReference>
<dbReference type="EMBL" id="CAJRAY010000017">
    <property type="protein sequence ID" value="CAG5079391.1"/>
    <property type="molecule type" value="Genomic_DNA"/>
</dbReference>
<feature type="domain" description="Acetyl xylan esterase" evidence="1">
    <location>
        <begin position="9"/>
        <end position="315"/>
    </location>
</feature>
<dbReference type="InterPro" id="IPR029058">
    <property type="entry name" value="AB_hydrolase_fold"/>
</dbReference>
<name>A0ABN7RN44_THEXY</name>
<dbReference type="EC" id="3.1.1.41" evidence="2"/>
<comment type="caution">
    <text evidence="2">The sequence shown here is derived from an EMBL/GenBank/DDBJ whole genome shotgun (WGS) entry which is preliminary data.</text>
</comment>
<dbReference type="InterPro" id="IPR039069">
    <property type="entry name" value="CE7"/>
</dbReference>
<proteinExistence type="predicted"/>
<accession>A0ABN7RN44</accession>
<dbReference type="RefSeq" id="WP_213483428.1">
    <property type="nucleotide sequence ID" value="NZ_CAJRAY010000017.1"/>
</dbReference>
<dbReference type="SUPFAM" id="SSF53474">
    <property type="entry name" value="alpha/beta-Hydrolases"/>
    <property type="match status" value="1"/>
</dbReference>
<dbReference type="PANTHER" id="PTHR40111:SF1">
    <property type="entry name" value="CEPHALOSPORIN-C DEACETYLASE"/>
    <property type="match status" value="1"/>
</dbReference>
<evidence type="ECO:0000313" key="3">
    <source>
        <dbReference type="Proteomes" id="UP000681526"/>
    </source>
</evidence>